<comment type="pathway">
    <text evidence="1">Carbohydrate acid metabolism.</text>
</comment>
<dbReference type="CDD" id="cd00452">
    <property type="entry name" value="KDPG_aldolase"/>
    <property type="match status" value="1"/>
</dbReference>
<reference evidence="7" key="1">
    <citation type="journal article" date="2019" name="Int. J. Syst. Evol. Microbiol.">
        <title>The Global Catalogue of Microorganisms (GCM) 10K type strain sequencing project: providing services to taxonomists for standard genome sequencing and annotation.</title>
        <authorList>
            <consortium name="The Broad Institute Genomics Platform"/>
            <consortium name="The Broad Institute Genome Sequencing Center for Infectious Disease"/>
            <person name="Wu L."/>
            <person name="Ma J."/>
        </authorList>
    </citation>
    <scope>NUCLEOTIDE SEQUENCE [LARGE SCALE GENOMIC DNA]</scope>
    <source>
        <strain evidence="7">JCM 16950</strain>
    </source>
</reference>
<organism evidence="6 7">
    <name type="scientific">Microbacterium kribbense</name>
    <dbReference type="NCBI Taxonomy" id="433645"/>
    <lineage>
        <taxon>Bacteria</taxon>
        <taxon>Bacillati</taxon>
        <taxon>Actinomycetota</taxon>
        <taxon>Actinomycetes</taxon>
        <taxon>Micrococcales</taxon>
        <taxon>Microbacteriaceae</taxon>
        <taxon>Microbacterium</taxon>
    </lineage>
</organism>
<dbReference type="PANTHER" id="PTHR30246">
    <property type="entry name" value="2-KETO-3-DEOXY-6-PHOSPHOGLUCONATE ALDOLASE"/>
    <property type="match status" value="1"/>
</dbReference>
<comment type="similarity">
    <text evidence="2">Belongs to the KHG/KDPG aldolase family.</text>
</comment>
<dbReference type="PANTHER" id="PTHR30246:SF1">
    <property type="entry name" value="2-DEHYDRO-3-DEOXY-6-PHOSPHOGALACTONATE ALDOLASE-RELATED"/>
    <property type="match status" value="1"/>
</dbReference>
<dbReference type="EMBL" id="BAABAF010000007">
    <property type="protein sequence ID" value="GAA3767339.1"/>
    <property type="molecule type" value="Genomic_DNA"/>
</dbReference>
<keyword evidence="4" id="KW-0456">Lyase</keyword>
<comment type="subunit">
    <text evidence="3">Homotrimer.</text>
</comment>
<evidence type="ECO:0000256" key="5">
    <source>
        <dbReference type="ARBA" id="ARBA00023277"/>
    </source>
</evidence>
<evidence type="ECO:0000313" key="7">
    <source>
        <dbReference type="Proteomes" id="UP001500540"/>
    </source>
</evidence>
<dbReference type="Pfam" id="PF01081">
    <property type="entry name" value="Aldolase"/>
    <property type="match status" value="1"/>
</dbReference>
<sequence length="203" mass="20501">MTPQDGSSWFEEQFGSVRLMAIARGKGVARTLELAEAAWNLGVVAVEVTLQSDDDIQALRETVRAAHRHGGIVGAGTVTSAADVEAARAAGAAFTVSPGLDPDVVAASAAAGLPALPGVATASEVQQARALGLTWLKAFPARHLTPAWFTDIAGPFPEVRFVASGGITAASAAAFLDAGVHTVALGSALADPSQLPQLAALLG</sequence>
<gene>
    <name evidence="6" type="ORF">GCM10022240_19650</name>
</gene>
<name>A0ABP7GL49_9MICO</name>
<comment type="caution">
    <text evidence="6">The sequence shown here is derived from an EMBL/GenBank/DDBJ whole genome shotgun (WGS) entry which is preliminary data.</text>
</comment>
<protein>
    <submittedName>
        <fullName evidence="6">Bifunctional 4-hydroxy-2-oxoglutarate aldolase/2-dehydro-3-deoxy-phosphogluconate aldolase</fullName>
    </submittedName>
</protein>
<evidence type="ECO:0000313" key="6">
    <source>
        <dbReference type="EMBL" id="GAA3767339.1"/>
    </source>
</evidence>
<dbReference type="InterPro" id="IPR013785">
    <property type="entry name" value="Aldolase_TIM"/>
</dbReference>
<dbReference type="SUPFAM" id="SSF51569">
    <property type="entry name" value="Aldolase"/>
    <property type="match status" value="1"/>
</dbReference>
<proteinExistence type="inferred from homology"/>
<dbReference type="RefSeq" id="WP_344783071.1">
    <property type="nucleotide sequence ID" value="NZ_BAABAF010000007.1"/>
</dbReference>
<evidence type="ECO:0000256" key="2">
    <source>
        <dbReference type="ARBA" id="ARBA00006906"/>
    </source>
</evidence>
<accession>A0ABP7GL49</accession>
<keyword evidence="5" id="KW-0119">Carbohydrate metabolism</keyword>
<keyword evidence="7" id="KW-1185">Reference proteome</keyword>
<dbReference type="Gene3D" id="3.20.20.70">
    <property type="entry name" value="Aldolase class I"/>
    <property type="match status" value="1"/>
</dbReference>
<evidence type="ECO:0000256" key="3">
    <source>
        <dbReference type="ARBA" id="ARBA00011233"/>
    </source>
</evidence>
<evidence type="ECO:0000256" key="1">
    <source>
        <dbReference type="ARBA" id="ARBA00004761"/>
    </source>
</evidence>
<evidence type="ECO:0000256" key="4">
    <source>
        <dbReference type="ARBA" id="ARBA00023239"/>
    </source>
</evidence>
<dbReference type="Proteomes" id="UP001500540">
    <property type="component" value="Unassembled WGS sequence"/>
</dbReference>
<dbReference type="InterPro" id="IPR000887">
    <property type="entry name" value="Aldlse_KDPG_KHG"/>
</dbReference>